<dbReference type="GO" id="GO:0004526">
    <property type="term" value="F:ribonuclease P activity"/>
    <property type="evidence" value="ECO:0007669"/>
    <property type="project" value="UniProtKB-UniRule"/>
</dbReference>
<keyword evidence="9" id="KW-1185">Reference proteome</keyword>
<comment type="catalytic activity">
    <reaction evidence="7">
        <text>Endonucleolytic cleavage of RNA, removing 5'-extranucleotides from tRNA precursor.</text>
        <dbReference type="EC" id="3.1.26.5"/>
    </reaction>
</comment>
<dbReference type="GO" id="GO:0003723">
    <property type="term" value="F:RNA binding"/>
    <property type="evidence" value="ECO:0007669"/>
    <property type="project" value="TreeGrafter"/>
</dbReference>
<evidence type="ECO:0000256" key="7">
    <source>
        <dbReference type="HAMAP-Rule" id="MF_00756"/>
    </source>
</evidence>
<evidence type="ECO:0000256" key="1">
    <source>
        <dbReference type="ARBA" id="ARBA00007331"/>
    </source>
</evidence>
<keyword evidence="3 7" id="KW-0819">tRNA processing</keyword>
<dbReference type="Proteomes" id="UP001183006">
    <property type="component" value="Chromosome"/>
</dbReference>
<comment type="subunit">
    <text evidence="7">Consists of a catalytic RNA component and at least 4-5 protein subunits.</text>
</comment>
<evidence type="ECO:0000313" key="8">
    <source>
        <dbReference type="EMBL" id="WMW22444.1"/>
    </source>
</evidence>
<keyword evidence="5 7" id="KW-0255">Endonuclease</keyword>
<accession>A0AA51YJR7</accession>
<dbReference type="HAMAP" id="MF_00756">
    <property type="entry name" value="RNase_P_3"/>
    <property type="match status" value="1"/>
</dbReference>
<protein>
    <recommendedName>
        <fullName evidence="7">Ribonuclease P protein component 3</fullName>
        <shortName evidence="7">RNase P component 3</shortName>
        <ecNumber evidence="7">3.1.26.5</ecNumber>
    </recommendedName>
    <alternativeName>
        <fullName evidence="7">Rpp30</fullName>
    </alternativeName>
</protein>
<dbReference type="InterPro" id="IPR023539">
    <property type="entry name" value="RNase_P_comp-3_arc"/>
</dbReference>
<gene>
    <name evidence="7" type="primary">rnp3</name>
    <name evidence="8" type="ORF">RE476_01100</name>
</gene>
<organism evidence="8 9">
    <name type="scientific">Methanolobus mangrovi</name>
    <dbReference type="NCBI Taxonomy" id="3072977"/>
    <lineage>
        <taxon>Archaea</taxon>
        <taxon>Methanobacteriati</taxon>
        <taxon>Methanobacteriota</taxon>
        <taxon>Stenosarchaea group</taxon>
        <taxon>Methanomicrobia</taxon>
        <taxon>Methanosarcinales</taxon>
        <taxon>Methanosarcinaceae</taxon>
        <taxon>Methanolobus</taxon>
    </lineage>
</organism>
<reference evidence="8" key="1">
    <citation type="submission" date="2023-08" db="EMBL/GenBank/DDBJ databases">
        <title>Methanolobus mangrovi sp. nov. and Methanolobus sediminis sp. nov, two novel methylotrophic methanogens isolated from mangrove sediments in China.</title>
        <authorList>
            <person name="Zhou J."/>
        </authorList>
    </citation>
    <scope>NUCLEOTIDE SEQUENCE</scope>
    <source>
        <strain evidence="8">FTZ2</strain>
    </source>
</reference>
<dbReference type="PANTHER" id="PTHR13031:SF0">
    <property type="entry name" value="RIBONUCLEASE P PROTEIN SUBUNIT P30"/>
    <property type="match status" value="1"/>
</dbReference>
<evidence type="ECO:0000256" key="3">
    <source>
        <dbReference type="ARBA" id="ARBA00022694"/>
    </source>
</evidence>
<sequence length="246" mass="26954">MARFNFYDLNVYSVPEGKNTIEEMAALARHFCYKGIAITNPSKSCPPEKSTLVDGLEVFSGVELNVENASKVHGLVGKYRKMVDIIVVRGGNENINRAAVENSGVDILSNCGSLKDSGLNHVLAKSANDHDVAISFDLGDIISQRGGRRVRALSNFRKNLKLVRKYDVSFILTSNAISYYDLRAPYELMALAELFGMSREEAISGLSTTPEKIISKNRPSANYVFEGVEIVTDPSKAALLNEGDDV</sequence>
<dbReference type="AlphaFoldDB" id="A0AA51YJR7"/>
<comment type="subcellular location">
    <subcellularLocation>
        <location evidence="7">Cytoplasm</location>
    </subcellularLocation>
</comment>
<proteinExistence type="inferred from homology"/>
<evidence type="ECO:0000256" key="5">
    <source>
        <dbReference type="ARBA" id="ARBA00022759"/>
    </source>
</evidence>
<dbReference type="GO" id="GO:0005737">
    <property type="term" value="C:cytoplasm"/>
    <property type="evidence" value="ECO:0007669"/>
    <property type="project" value="UniProtKB-SubCell"/>
</dbReference>
<dbReference type="KEGG" id="mmav:RE476_01100"/>
<dbReference type="Gene3D" id="3.20.20.140">
    <property type="entry name" value="Metal-dependent hydrolases"/>
    <property type="match status" value="1"/>
</dbReference>
<dbReference type="RefSeq" id="WP_309308376.1">
    <property type="nucleotide sequence ID" value="NZ_CP133594.1"/>
</dbReference>
<dbReference type="EMBL" id="CP133594">
    <property type="protein sequence ID" value="WMW22444.1"/>
    <property type="molecule type" value="Genomic_DNA"/>
</dbReference>
<evidence type="ECO:0000256" key="4">
    <source>
        <dbReference type="ARBA" id="ARBA00022722"/>
    </source>
</evidence>
<keyword evidence="2 7" id="KW-0963">Cytoplasm</keyword>
<dbReference type="GeneID" id="84228695"/>
<comment type="function">
    <text evidence="7">Part of ribonuclease P, a protein complex that generates mature tRNA molecules by cleaving their 5'-ends.</text>
</comment>
<dbReference type="NCBIfam" id="NF046111">
    <property type="entry name" value="RNaseP3Mthb"/>
    <property type="match status" value="1"/>
</dbReference>
<evidence type="ECO:0000313" key="9">
    <source>
        <dbReference type="Proteomes" id="UP001183006"/>
    </source>
</evidence>
<evidence type="ECO:0000256" key="2">
    <source>
        <dbReference type="ARBA" id="ARBA00022490"/>
    </source>
</evidence>
<dbReference type="Pfam" id="PF01876">
    <property type="entry name" value="RNase_P_p30"/>
    <property type="match status" value="1"/>
</dbReference>
<dbReference type="SUPFAM" id="SSF89550">
    <property type="entry name" value="PHP domain-like"/>
    <property type="match status" value="1"/>
</dbReference>
<dbReference type="GO" id="GO:0030677">
    <property type="term" value="C:ribonuclease P complex"/>
    <property type="evidence" value="ECO:0007669"/>
    <property type="project" value="UniProtKB-UniRule"/>
</dbReference>
<keyword evidence="6 7" id="KW-0378">Hydrolase</keyword>
<dbReference type="GO" id="GO:0001682">
    <property type="term" value="P:tRNA 5'-leader removal"/>
    <property type="evidence" value="ECO:0007669"/>
    <property type="project" value="UniProtKB-UniRule"/>
</dbReference>
<keyword evidence="4 7" id="KW-0540">Nuclease</keyword>
<name>A0AA51YJR7_9EURY</name>
<dbReference type="InterPro" id="IPR016195">
    <property type="entry name" value="Pol/histidinol_Pase-like"/>
</dbReference>
<comment type="similarity">
    <text evidence="1 7">Belongs to the eukaryotic/archaeal RNase P protein component 3 family.</text>
</comment>
<dbReference type="InterPro" id="IPR002738">
    <property type="entry name" value="RNase_P_p30"/>
</dbReference>
<dbReference type="EC" id="3.1.26.5" evidence="7"/>
<dbReference type="PANTHER" id="PTHR13031">
    <property type="entry name" value="RIBONUCLEASE P SUBUNIT P30"/>
    <property type="match status" value="1"/>
</dbReference>
<evidence type="ECO:0000256" key="6">
    <source>
        <dbReference type="ARBA" id="ARBA00022801"/>
    </source>
</evidence>